<reference evidence="1" key="1">
    <citation type="journal article" date="2021" name="PeerJ">
        <title>Extensive microbial diversity within the chicken gut microbiome revealed by metagenomics and culture.</title>
        <authorList>
            <person name="Gilroy R."/>
            <person name="Ravi A."/>
            <person name="Getino M."/>
            <person name="Pursley I."/>
            <person name="Horton D.L."/>
            <person name="Alikhan N.F."/>
            <person name="Baker D."/>
            <person name="Gharbi K."/>
            <person name="Hall N."/>
            <person name="Watson M."/>
            <person name="Adriaenssens E.M."/>
            <person name="Foster-Nyarko E."/>
            <person name="Jarju S."/>
            <person name="Secka A."/>
            <person name="Antonio M."/>
            <person name="Oren A."/>
            <person name="Chaudhuri R.R."/>
            <person name="La Ragione R."/>
            <person name="Hildebrand F."/>
            <person name="Pallen M.J."/>
        </authorList>
    </citation>
    <scope>NUCLEOTIDE SEQUENCE</scope>
    <source>
        <strain evidence="1">378</strain>
    </source>
</reference>
<proteinExistence type="predicted"/>
<evidence type="ECO:0000313" key="1">
    <source>
        <dbReference type="EMBL" id="MBU3844315.1"/>
    </source>
</evidence>
<organism evidence="1 2">
    <name type="scientific">Candidatus Anaerobiospirillum pullicola</name>
    <dbReference type="NCBI Taxonomy" id="2838451"/>
    <lineage>
        <taxon>Bacteria</taxon>
        <taxon>Pseudomonadati</taxon>
        <taxon>Pseudomonadota</taxon>
        <taxon>Gammaproteobacteria</taxon>
        <taxon>Aeromonadales</taxon>
        <taxon>Succinivibrionaceae</taxon>
        <taxon>Anaerobiospirillum</taxon>
    </lineage>
</organism>
<name>A0A948WXZ8_9GAMM</name>
<accession>A0A948WXZ8</accession>
<dbReference type="AlphaFoldDB" id="A0A948WXZ8"/>
<reference evidence="1" key="2">
    <citation type="submission" date="2021-04" db="EMBL/GenBank/DDBJ databases">
        <authorList>
            <person name="Gilroy R."/>
        </authorList>
    </citation>
    <scope>NUCLEOTIDE SEQUENCE</scope>
    <source>
        <strain evidence="1">378</strain>
    </source>
</reference>
<protein>
    <submittedName>
        <fullName evidence="1">Uncharacterized protein</fullName>
    </submittedName>
</protein>
<sequence>MEKLENAQHTADSMHSDINTIRTEDILPLFQERALNKPDEIKALEKMLDPRSNARAKDQRRAKVVLAAFCSGYVTTRCQYCSQTIPTSGLAGS</sequence>
<evidence type="ECO:0000313" key="2">
    <source>
        <dbReference type="Proteomes" id="UP000733611"/>
    </source>
</evidence>
<dbReference type="EMBL" id="JAHLFE010000107">
    <property type="protein sequence ID" value="MBU3844315.1"/>
    <property type="molecule type" value="Genomic_DNA"/>
</dbReference>
<dbReference type="Proteomes" id="UP000733611">
    <property type="component" value="Unassembled WGS sequence"/>
</dbReference>
<gene>
    <name evidence="1" type="ORF">H9847_05530</name>
</gene>
<comment type="caution">
    <text evidence="1">The sequence shown here is derived from an EMBL/GenBank/DDBJ whole genome shotgun (WGS) entry which is preliminary data.</text>
</comment>